<dbReference type="GO" id="GO:0009432">
    <property type="term" value="P:SOS response"/>
    <property type="evidence" value="ECO:0007669"/>
    <property type="project" value="UniProtKB-KW"/>
</dbReference>
<name>A0A1R1JVJ8_ALCXX</name>
<dbReference type="AlphaFoldDB" id="A0A1R1JVJ8"/>
<evidence type="ECO:0000256" key="8">
    <source>
        <dbReference type="ARBA" id="ARBA00023163"/>
    </source>
</evidence>
<evidence type="ECO:0000256" key="4">
    <source>
        <dbReference type="ARBA" id="ARBA00022801"/>
    </source>
</evidence>
<dbReference type="GO" id="GO:0006260">
    <property type="term" value="P:DNA replication"/>
    <property type="evidence" value="ECO:0007669"/>
    <property type="project" value="UniProtKB-KW"/>
</dbReference>
<keyword evidence="2" id="KW-0235">DNA replication</keyword>
<evidence type="ECO:0000313" key="12">
    <source>
        <dbReference type="EMBL" id="OMG89506.1"/>
    </source>
</evidence>
<dbReference type="Pfam" id="PF01726">
    <property type="entry name" value="LexA_DNA_bind"/>
    <property type="match status" value="1"/>
</dbReference>
<keyword evidence="1" id="KW-0678">Repressor</keyword>
<evidence type="ECO:0000256" key="7">
    <source>
        <dbReference type="ARBA" id="ARBA00023125"/>
    </source>
</evidence>
<dbReference type="FunFam" id="1.10.10.10:FF:000009">
    <property type="entry name" value="LexA repressor"/>
    <property type="match status" value="1"/>
</dbReference>
<keyword evidence="9" id="KW-0234">DNA repair</keyword>
<protein>
    <recommendedName>
        <fullName evidence="11">LexA repressor DNA-binding domain-containing protein</fullName>
    </recommendedName>
</protein>
<evidence type="ECO:0000256" key="5">
    <source>
        <dbReference type="ARBA" id="ARBA00022813"/>
    </source>
</evidence>
<dbReference type="GO" id="GO:0006281">
    <property type="term" value="P:DNA repair"/>
    <property type="evidence" value="ECO:0007669"/>
    <property type="project" value="UniProtKB-KW"/>
</dbReference>
<keyword evidence="5" id="KW-0068">Autocatalytic cleavage</keyword>
<evidence type="ECO:0000256" key="2">
    <source>
        <dbReference type="ARBA" id="ARBA00022705"/>
    </source>
</evidence>
<dbReference type="InterPro" id="IPR050077">
    <property type="entry name" value="LexA_repressor"/>
</dbReference>
<dbReference type="Proteomes" id="UP000187251">
    <property type="component" value="Unassembled WGS sequence"/>
</dbReference>
<accession>A0A1R1JVJ8</accession>
<dbReference type="GO" id="GO:0004252">
    <property type="term" value="F:serine-type endopeptidase activity"/>
    <property type="evidence" value="ECO:0007669"/>
    <property type="project" value="InterPro"/>
</dbReference>
<evidence type="ECO:0000313" key="13">
    <source>
        <dbReference type="Proteomes" id="UP000187251"/>
    </source>
</evidence>
<evidence type="ECO:0000259" key="11">
    <source>
        <dbReference type="Pfam" id="PF01726"/>
    </source>
</evidence>
<dbReference type="SUPFAM" id="SSF46785">
    <property type="entry name" value="Winged helix' DNA-binding domain"/>
    <property type="match status" value="1"/>
</dbReference>
<keyword evidence="8" id="KW-0804">Transcription</keyword>
<keyword evidence="7" id="KW-0238">DNA-binding</keyword>
<comment type="caution">
    <text evidence="12">The sequence shown here is derived from an EMBL/GenBank/DDBJ whole genome shotgun (WGS) entry which is preliminary data.</text>
</comment>
<gene>
    <name evidence="12" type="ORF">BIZ92_24265</name>
</gene>
<feature type="domain" description="LexA repressor DNA-binding" evidence="11">
    <location>
        <begin position="18"/>
        <end position="82"/>
    </location>
</feature>
<dbReference type="InterPro" id="IPR036390">
    <property type="entry name" value="WH_DNA-bd_sf"/>
</dbReference>
<dbReference type="InterPro" id="IPR036388">
    <property type="entry name" value="WH-like_DNA-bd_sf"/>
</dbReference>
<evidence type="ECO:0000256" key="3">
    <source>
        <dbReference type="ARBA" id="ARBA00022763"/>
    </source>
</evidence>
<evidence type="ECO:0000256" key="9">
    <source>
        <dbReference type="ARBA" id="ARBA00023204"/>
    </source>
</evidence>
<dbReference type="InterPro" id="IPR006199">
    <property type="entry name" value="LexA_DNA-bd_dom"/>
</dbReference>
<dbReference type="GO" id="GO:0003677">
    <property type="term" value="F:DNA binding"/>
    <property type="evidence" value="ECO:0007669"/>
    <property type="project" value="UniProtKB-KW"/>
</dbReference>
<keyword evidence="6" id="KW-0805">Transcription regulation</keyword>
<sequence>MAHAAQHQAPAAAPKRVMLPLTGRQREILAFIEMSIKMCGIPPSRVEIAKAFGFRSPNAAEDHLKALHRKGAIDLVPGIARGIRLPSPPSPMWKQP</sequence>
<proteinExistence type="predicted"/>
<dbReference type="EMBL" id="MJMN01000010">
    <property type="protein sequence ID" value="OMG89506.1"/>
    <property type="molecule type" value="Genomic_DNA"/>
</dbReference>
<dbReference type="Gene3D" id="1.10.10.10">
    <property type="entry name" value="Winged helix-like DNA-binding domain superfamily/Winged helix DNA-binding domain"/>
    <property type="match status" value="1"/>
</dbReference>
<dbReference type="GO" id="GO:0006508">
    <property type="term" value="P:proteolysis"/>
    <property type="evidence" value="ECO:0007669"/>
    <property type="project" value="InterPro"/>
</dbReference>
<organism evidence="12 13">
    <name type="scientific">Alcaligenes xylosoxydans xylosoxydans</name>
    <name type="common">Achromobacter xylosoxidans</name>
    <dbReference type="NCBI Taxonomy" id="85698"/>
    <lineage>
        <taxon>Bacteria</taxon>
        <taxon>Pseudomonadati</taxon>
        <taxon>Pseudomonadota</taxon>
        <taxon>Betaproteobacteria</taxon>
        <taxon>Burkholderiales</taxon>
        <taxon>Alcaligenaceae</taxon>
        <taxon>Achromobacter</taxon>
    </lineage>
</organism>
<evidence type="ECO:0000256" key="6">
    <source>
        <dbReference type="ARBA" id="ARBA00023015"/>
    </source>
</evidence>
<keyword evidence="4" id="KW-0378">Hydrolase</keyword>
<evidence type="ECO:0000256" key="1">
    <source>
        <dbReference type="ARBA" id="ARBA00022491"/>
    </source>
</evidence>
<keyword evidence="10" id="KW-0742">SOS response</keyword>
<evidence type="ECO:0000256" key="10">
    <source>
        <dbReference type="ARBA" id="ARBA00023236"/>
    </source>
</evidence>
<dbReference type="PANTHER" id="PTHR33516">
    <property type="entry name" value="LEXA REPRESSOR"/>
    <property type="match status" value="1"/>
</dbReference>
<keyword evidence="3" id="KW-0227">DNA damage</keyword>
<dbReference type="PANTHER" id="PTHR33516:SF2">
    <property type="entry name" value="LEXA REPRESSOR-RELATED"/>
    <property type="match status" value="1"/>
</dbReference>
<reference evidence="12 13" key="1">
    <citation type="submission" date="2016-09" db="EMBL/GenBank/DDBJ databases">
        <title>Phylogenomics of Achromobacter.</title>
        <authorList>
            <person name="Jeukens J."/>
            <person name="Freschi L."/>
            <person name="Vincent A.T."/>
            <person name="Emond-Rheault J.-G."/>
            <person name="Kukavica-Ibrulj I."/>
            <person name="Charette S.J."/>
            <person name="Levesque R.C."/>
        </authorList>
    </citation>
    <scope>NUCLEOTIDE SEQUENCE [LARGE SCALE GENOMIC DNA]</scope>
    <source>
        <strain evidence="12 13">AUS488</strain>
    </source>
</reference>